<organism evidence="6 7">
    <name type="scientific">Streptacidiphilus pinicola</name>
    <dbReference type="NCBI Taxonomy" id="2219663"/>
    <lineage>
        <taxon>Bacteria</taxon>
        <taxon>Bacillati</taxon>
        <taxon>Actinomycetota</taxon>
        <taxon>Actinomycetes</taxon>
        <taxon>Kitasatosporales</taxon>
        <taxon>Streptomycetaceae</taxon>
        <taxon>Streptacidiphilus</taxon>
    </lineage>
</organism>
<dbReference type="Gene3D" id="3.40.50.10310">
    <property type="entry name" value="Creatininase"/>
    <property type="match status" value="1"/>
</dbReference>
<dbReference type="Pfam" id="PF02633">
    <property type="entry name" value="Creatininase"/>
    <property type="match status" value="1"/>
</dbReference>
<keyword evidence="4" id="KW-0862">Zinc</keyword>
<evidence type="ECO:0000313" key="7">
    <source>
        <dbReference type="Proteomes" id="UP000248889"/>
    </source>
</evidence>
<dbReference type="RefSeq" id="WP_111505416.1">
    <property type="nucleotide sequence ID" value="NZ_QKYN01000114.1"/>
</dbReference>
<dbReference type="Proteomes" id="UP000248889">
    <property type="component" value="Unassembled WGS sequence"/>
</dbReference>
<evidence type="ECO:0000313" key="6">
    <source>
        <dbReference type="EMBL" id="RAG82428.1"/>
    </source>
</evidence>
<dbReference type="PANTHER" id="PTHR35005">
    <property type="entry name" value="3-DEHYDRO-SCYLLO-INOSOSE HYDROLASE"/>
    <property type="match status" value="1"/>
</dbReference>
<comment type="cofactor">
    <cofactor evidence="1">
        <name>Zn(2+)</name>
        <dbReference type="ChEBI" id="CHEBI:29105"/>
    </cofactor>
</comment>
<dbReference type="GO" id="GO:0046872">
    <property type="term" value="F:metal ion binding"/>
    <property type="evidence" value="ECO:0007669"/>
    <property type="project" value="UniProtKB-KW"/>
</dbReference>
<protein>
    <submittedName>
        <fullName evidence="6">Mycofactocin biosynthesis peptidyl-dipeptidase MftE</fullName>
    </submittedName>
</protein>
<evidence type="ECO:0000256" key="4">
    <source>
        <dbReference type="ARBA" id="ARBA00022833"/>
    </source>
</evidence>
<keyword evidence="3" id="KW-0378">Hydrolase</keyword>
<dbReference type="GO" id="GO:0009231">
    <property type="term" value="P:riboflavin biosynthetic process"/>
    <property type="evidence" value="ECO:0007669"/>
    <property type="project" value="TreeGrafter"/>
</dbReference>
<dbReference type="OrthoDB" id="9801445at2"/>
<accession>A0A2X0J4X9</accession>
<comment type="similarity">
    <text evidence="5">Belongs to the creatininase superfamily.</text>
</comment>
<keyword evidence="2" id="KW-0479">Metal-binding</keyword>
<evidence type="ECO:0000256" key="3">
    <source>
        <dbReference type="ARBA" id="ARBA00022801"/>
    </source>
</evidence>
<dbReference type="InterPro" id="IPR024087">
    <property type="entry name" value="Creatininase-like_sf"/>
</dbReference>
<proteinExistence type="inferred from homology"/>
<name>A0A2X0J4X9_9ACTN</name>
<dbReference type="NCBIfam" id="TIGR03964">
    <property type="entry name" value="mycofact_creat"/>
    <property type="match status" value="1"/>
</dbReference>
<dbReference type="PANTHER" id="PTHR35005:SF1">
    <property type="entry name" value="2-AMINO-5-FORMYLAMINO-6-RIBOSYLAMINOPYRIMIDIN-4(3H)-ONE 5'-MONOPHOSPHATE DEFORMYLASE"/>
    <property type="match status" value="1"/>
</dbReference>
<evidence type="ECO:0000256" key="2">
    <source>
        <dbReference type="ARBA" id="ARBA00022723"/>
    </source>
</evidence>
<gene>
    <name evidence="6" type="primary">mftE</name>
    <name evidence="6" type="ORF">DN069_27545</name>
</gene>
<dbReference type="InterPro" id="IPR003785">
    <property type="entry name" value="Creatininase/forma_Hydrolase"/>
</dbReference>
<keyword evidence="7" id="KW-1185">Reference proteome</keyword>
<comment type="caution">
    <text evidence="6">The sequence shown here is derived from an EMBL/GenBank/DDBJ whole genome shotgun (WGS) entry which is preliminary data.</text>
</comment>
<dbReference type="GO" id="GO:0016811">
    <property type="term" value="F:hydrolase activity, acting on carbon-nitrogen (but not peptide) bonds, in linear amides"/>
    <property type="evidence" value="ECO:0007669"/>
    <property type="project" value="TreeGrafter"/>
</dbReference>
<dbReference type="SUPFAM" id="SSF102215">
    <property type="entry name" value="Creatininase"/>
    <property type="match status" value="1"/>
</dbReference>
<dbReference type="InterPro" id="IPR023871">
    <property type="entry name" value="MftE"/>
</dbReference>
<reference evidence="6 7" key="1">
    <citation type="submission" date="2018-06" db="EMBL/GenBank/DDBJ databases">
        <title>Streptacidiphilus pinicola sp. nov., isolated from pine grove soil.</title>
        <authorList>
            <person name="Roh S.G."/>
            <person name="Park S."/>
            <person name="Kim M.-K."/>
            <person name="Yun B.-R."/>
            <person name="Park J."/>
            <person name="Kim M.J."/>
            <person name="Kim Y.S."/>
            <person name="Kim S.B."/>
        </authorList>
    </citation>
    <scope>NUCLEOTIDE SEQUENCE [LARGE SCALE GENOMIC DNA]</scope>
    <source>
        <strain evidence="6 7">MMS16-CNU450</strain>
    </source>
</reference>
<evidence type="ECO:0000256" key="5">
    <source>
        <dbReference type="ARBA" id="ARBA00024029"/>
    </source>
</evidence>
<evidence type="ECO:0000256" key="1">
    <source>
        <dbReference type="ARBA" id="ARBA00001947"/>
    </source>
</evidence>
<sequence length="234" mass="24121">MTELASLTWTEVADRARRGTVLAVPVGATEQHGLHLPMSTDTDIAVALALRLADQVAGIVVAPVVAFGSSGEHQGFPGTLSIGQDAVELLLVELVRSAALTFPHVVLVSAHGGNAQPVVRAVRRLRREGRCVLAWAPRFGGDAHAGRTETSVMLALAPHNVRLDAAEAGNTDSIQSLLPRLQVHGLLGVTANGVLGDPAGANAEEGEWLLQRAGAELAGLVAGHAACRVFGGTG</sequence>
<dbReference type="EMBL" id="QKYN01000114">
    <property type="protein sequence ID" value="RAG82428.1"/>
    <property type="molecule type" value="Genomic_DNA"/>
</dbReference>
<dbReference type="AlphaFoldDB" id="A0A2X0J4X9"/>